<dbReference type="EMBL" id="BGZK01003629">
    <property type="protein sequence ID" value="GBP03172.1"/>
    <property type="molecule type" value="Genomic_DNA"/>
</dbReference>
<name>A0A4C1SM11_EUMVA</name>
<protein>
    <submittedName>
        <fullName evidence="1">Uncharacterized protein</fullName>
    </submittedName>
</protein>
<comment type="caution">
    <text evidence="1">The sequence shown here is derived from an EMBL/GenBank/DDBJ whole genome shotgun (WGS) entry which is preliminary data.</text>
</comment>
<organism evidence="1 2">
    <name type="scientific">Eumeta variegata</name>
    <name type="common">Bagworm moth</name>
    <name type="synonym">Eumeta japonica</name>
    <dbReference type="NCBI Taxonomy" id="151549"/>
    <lineage>
        <taxon>Eukaryota</taxon>
        <taxon>Metazoa</taxon>
        <taxon>Ecdysozoa</taxon>
        <taxon>Arthropoda</taxon>
        <taxon>Hexapoda</taxon>
        <taxon>Insecta</taxon>
        <taxon>Pterygota</taxon>
        <taxon>Neoptera</taxon>
        <taxon>Endopterygota</taxon>
        <taxon>Lepidoptera</taxon>
        <taxon>Glossata</taxon>
        <taxon>Ditrysia</taxon>
        <taxon>Tineoidea</taxon>
        <taxon>Psychidae</taxon>
        <taxon>Oiketicinae</taxon>
        <taxon>Eumeta</taxon>
    </lineage>
</organism>
<dbReference type="AlphaFoldDB" id="A0A4C1SM11"/>
<gene>
    <name evidence="1" type="ORF">EVAR_52585_1</name>
</gene>
<dbReference type="Proteomes" id="UP000299102">
    <property type="component" value="Unassembled WGS sequence"/>
</dbReference>
<evidence type="ECO:0000313" key="2">
    <source>
        <dbReference type="Proteomes" id="UP000299102"/>
    </source>
</evidence>
<evidence type="ECO:0000313" key="1">
    <source>
        <dbReference type="EMBL" id="GBP03172.1"/>
    </source>
</evidence>
<reference evidence="1 2" key="1">
    <citation type="journal article" date="2019" name="Commun. Biol.">
        <title>The bagworm genome reveals a unique fibroin gene that provides high tensile strength.</title>
        <authorList>
            <person name="Kono N."/>
            <person name="Nakamura H."/>
            <person name="Ohtoshi R."/>
            <person name="Tomita M."/>
            <person name="Numata K."/>
            <person name="Arakawa K."/>
        </authorList>
    </citation>
    <scope>NUCLEOTIDE SEQUENCE [LARGE SCALE GENOMIC DNA]</scope>
</reference>
<proteinExistence type="predicted"/>
<sequence length="230" mass="25551">MIGDSKSLSFLYDQPKHLQSLVNFGHQTLIHTSGLTVFVIQRRRRAGVATALSCRLDYYLVGALPAGTSSHLATFFHYITIRRKGSTIEANDYYELSCQHSSGRFPCHHALIDIIQCGLISAKVSCTLAPSGLNHAEGTQRIYQGRVCAQRDKLKAPKRSIKQTNAIRQPQPPLFSFSHLTRYIIAYAKANGAWPRHVRLVFLVSGVRHGRNIGSSRGTLRAPLIDTLAK</sequence>
<keyword evidence="2" id="KW-1185">Reference proteome</keyword>
<dbReference type="OrthoDB" id="7433202at2759"/>
<accession>A0A4C1SM11</accession>